<proteinExistence type="inferred from homology"/>
<feature type="domain" description="Pectinesterase inhibitor" evidence="5">
    <location>
        <begin position="131"/>
        <end position="277"/>
    </location>
</feature>
<accession>A0A7J7CSI8</accession>
<evidence type="ECO:0000256" key="3">
    <source>
        <dbReference type="SAM" id="MobiDB-lite"/>
    </source>
</evidence>
<evidence type="ECO:0000313" key="6">
    <source>
        <dbReference type="EMBL" id="KAF5737053.1"/>
    </source>
</evidence>
<feature type="signal peptide" evidence="4">
    <location>
        <begin position="1"/>
        <end position="25"/>
    </location>
</feature>
<dbReference type="PANTHER" id="PTHR31080:SF68">
    <property type="entry name" value="PLANT INVERTASE_PECTIN METHYLESTERASE INHIBITOR SUPERFAMILY PROTEIN"/>
    <property type="match status" value="1"/>
</dbReference>
<evidence type="ECO:0000259" key="5">
    <source>
        <dbReference type="SMART" id="SM00856"/>
    </source>
</evidence>
<gene>
    <name evidence="6" type="ORF">HS088_TW14G01209</name>
</gene>
<comment type="similarity">
    <text evidence="2">Belongs to the PMEI family.</text>
</comment>
<dbReference type="Proteomes" id="UP000593562">
    <property type="component" value="Unassembled WGS sequence"/>
</dbReference>
<comment type="caution">
    <text evidence="6">The sequence shown here is derived from an EMBL/GenBank/DDBJ whole genome shotgun (WGS) entry which is preliminary data.</text>
</comment>
<feature type="region of interest" description="Disordered" evidence="3">
    <location>
        <begin position="32"/>
        <end position="122"/>
    </location>
</feature>
<organism evidence="6 7">
    <name type="scientific">Tripterygium wilfordii</name>
    <name type="common">Thunder God vine</name>
    <dbReference type="NCBI Taxonomy" id="458696"/>
    <lineage>
        <taxon>Eukaryota</taxon>
        <taxon>Viridiplantae</taxon>
        <taxon>Streptophyta</taxon>
        <taxon>Embryophyta</taxon>
        <taxon>Tracheophyta</taxon>
        <taxon>Spermatophyta</taxon>
        <taxon>Magnoliopsida</taxon>
        <taxon>eudicotyledons</taxon>
        <taxon>Gunneridae</taxon>
        <taxon>Pentapetalae</taxon>
        <taxon>rosids</taxon>
        <taxon>fabids</taxon>
        <taxon>Celastrales</taxon>
        <taxon>Celastraceae</taxon>
        <taxon>Tripterygium</taxon>
    </lineage>
</organism>
<dbReference type="GO" id="GO:0004857">
    <property type="term" value="F:enzyme inhibitor activity"/>
    <property type="evidence" value="ECO:0007669"/>
    <property type="project" value="InterPro"/>
</dbReference>
<dbReference type="InterPro" id="IPR006501">
    <property type="entry name" value="Pectinesterase_inhib_dom"/>
</dbReference>
<dbReference type="NCBIfam" id="TIGR01614">
    <property type="entry name" value="PME_inhib"/>
    <property type="match status" value="1"/>
</dbReference>
<feature type="compositionally biased region" description="Polar residues" evidence="3">
    <location>
        <begin position="51"/>
        <end position="64"/>
    </location>
</feature>
<evidence type="ECO:0000256" key="1">
    <source>
        <dbReference type="ARBA" id="ARBA00022729"/>
    </source>
</evidence>
<evidence type="ECO:0000313" key="7">
    <source>
        <dbReference type="Proteomes" id="UP000593562"/>
    </source>
</evidence>
<protein>
    <submittedName>
        <fullName evidence="6">21 kDa protein-like</fullName>
    </submittedName>
</protein>
<dbReference type="CDD" id="cd15800">
    <property type="entry name" value="PMEI-like_2"/>
    <property type="match status" value="1"/>
</dbReference>
<keyword evidence="1 4" id="KW-0732">Signal</keyword>
<dbReference type="InParanoid" id="A0A7J7CSI8"/>
<dbReference type="AlphaFoldDB" id="A0A7J7CSI8"/>
<dbReference type="FunCoup" id="A0A7J7CSI8">
    <property type="interactions" value="19"/>
</dbReference>
<keyword evidence="7" id="KW-1185">Reference proteome</keyword>
<evidence type="ECO:0000256" key="4">
    <source>
        <dbReference type="SAM" id="SignalP"/>
    </source>
</evidence>
<dbReference type="InterPro" id="IPR051955">
    <property type="entry name" value="PME_Inhibitor"/>
</dbReference>
<dbReference type="Gene3D" id="1.20.140.40">
    <property type="entry name" value="Invertase/pectin methylesterase inhibitor family protein"/>
    <property type="match status" value="1"/>
</dbReference>
<evidence type="ECO:0000256" key="2">
    <source>
        <dbReference type="ARBA" id="ARBA00038471"/>
    </source>
</evidence>
<dbReference type="InterPro" id="IPR035513">
    <property type="entry name" value="Invertase/methylesterase_inhib"/>
</dbReference>
<dbReference type="Pfam" id="PF04043">
    <property type="entry name" value="PMEI"/>
    <property type="match status" value="1"/>
</dbReference>
<name>A0A7J7CSI8_TRIWF</name>
<feature type="compositionally biased region" description="Pro residues" evidence="3">
    <location>
        <begin position="94"/>
        <end position="112"/>
    </location>
</feature>
<dbReference type="OrthoDB" id="770764at2759"/>
<sequence length="282" mass="29651">METKNNQKLLVFSCFTLSLFISVHAICVPRKSEAGTPSQPSQTPPPMQPVSFPQAQPSKTTPSAPTTDPPQPKTTTTKNTDSAPETEDQKSHGSPPPTTPEQPPVEPTPFTPQFPLLGMLKGNPSDGLSANVDPLVKKVCASTDYSSLCESSIAPLLSGAKDATADAVAMLELVIKAASEHTKLAIAEAEKLIAAPTTPAKVLAMIKDCKDNYDDALDNYQSALDAIPARDIGTINSMLSAALTDYTTCDDGFEGLKSPVAAIDRLLSKMASNTLAVASLVN</sequence>
<feature type="chain" id="PRO_5029816389" evidence="4">
    <location>
        <begin position="26"/>
        <end position="282"/>
    </location>
</feature>
<reference evidence="6 7" key="1">
    <citation type="journal article" date="2020" name="Nat. Commun.">
        <title>Genome of Tripterygium wilfordii and identification of cytochrome P450 involved in triptolide biosynthesis.</title>
        <authorList>
            <person name="Tu L."/>
            <person name="Su P."/>
            <person name="Zhang Z."/>
            <person name="Gao L."/>
            <person name="Wang J."/>
            <person name="Hu T."/>
            <person name="Zhou J."/>
            <person name="Zhang Y."/>
            <person name="Zhao Y."/>
            <person name="Liu Y."/>
            <person name="Song Y."/>
            <person name="Tong Y."/>
            <person name="Lu Y."/>
            <person name="Yang J."/>
            <person name="Xu C."/>
            <person name="Jia M."/>
            <person name="Peters R.J."/>
            <person name="Huang L."/>
            <person name="Gao W."/>
        </authorList>
    </citation>
    <scope>NUCLEOTIDE SEQUENCE [LARGE SCALE GENOMIC DNA]</scope>
    <source>
        <strain evidence="7">cv. XIE 37</strain>
        <tissue evidence="6">Leaf</tissue>
    </source>
</reference>
<dbReference type="FunFam" id="1.20.140.40:FF:000003">
    <property type="entry name" value="Invertase/pectin methylesterase inhibitor family protein"/>
    <property type="match status" value="1"/>
</dbReference>
<dbReference type="SUPFAM" id="SSF101148">
    <property type="entry name" value="Plant invertase/pectin methylesterase inhibitor"/>
    <property type="match status" value="1"/>
</dbReference>
<dbReference type="EMBL" id="JAAARO010000014">
    <property type="protein sequence ID" value="KAF5737053.1"/>
    <property type="molecule type" value="Genomic_DNA"/>
</dbReference>
<dbReference type="PANTHER" id="PTHR31080">
    <property type="entry name" value="PECTINESTERASE INHIBITOR-LIKE"/>
    <property type="match status" value="1"/>
</dbReference>
<dbReference type="SMART" id="SM00856">
    <property type="entry name" value="PMEI"/>
    <property type="match status" value="1"/>
</dbReference>